<evidence type="ECO:0000256" key="1">
    <source>
        <dbReference type="SAM" id="Coils"/>
    </source>
</evidence>
<proteinExistence type="predicted"/>
<accession>A0A9D4EYH8</accession>
<organism evidence="3 4">
    <name type="scientific">Dreissena polymorpha</name>
    <name type="common">Zebra mussel</name>
    <name type="synonym">Mytilus polymorpha</name>
    <dbReference type="NCBI Taxonomy" id="45954"/>
    <lineage>
        <taxon>Eukaryota</taxon>
        <taxon>Metazoa</taxon>
        <taxon>Spiralia</taxon>
        <taxon>Lophotrochozoa</taxon>
        <taxon>Mollusca</taxon>
        <taxon>Bivalvia</taxon>
        <taxon>Autobranchia</taxon>
        <taxon>Heteroconchia</taxon>
        <taxon>Euheterodonta</taxon>
        <taxon>Imparidentia</taxon>
        <taxon>Neoheterodontei</taxon>
        <taxon>Myida</taxon>
        <taxon>Dreissenoidea</taxon>
        <taxon>Dreissenidae</taxon>
        <taxon>Dreissena</taxon>
    </lineage>
</organism>
<evidence type="ECO:0000313" key="4">
    <source>
        <dbReference type="Proteomes" id="UP000828390"/>
    </source>
</evidence>
<evidence type="ECO:0000313" key="3">
    <source>
        <dbReference type="EMBL" id="KAH3786716.1"/>
    </source>
</evidence>
<evidence type="ECO:0000259" key="2">
    <source>
        <dbReference type="PROSITE" id="PS50837"/>
    </source>
</evidence>
<gene>
    <name evidence="3" type="ORF">DPMN_164825</name>
</gene>
<dbReference type="InterPro" id="IPR027417">
    <property type="entry name" value="P-loop_NTPase"/>
</dbReference>
<feature type="coiled-coil region" evidence="1">
    <location>
        <begin position="569"/>
        <end position="596"/>
    </location>
</feature>
<comment type="caution">
    <text evidence="3">The sequence shown here is derived from an EMBL/GenBank/DDBJ whole genome shotgun (WGS) entry which is preliminary data.</text>
</comment>
<dbReference type="EMBL" id="JAIWYP010000008">
    <property type="protein sequence ID" value="KAH3786716.1"/>
    <property type="molecule type" value="Genomic_DNA"/>
</dbReference>
<dbReference type="PANTHER" id="PTHR46844:SF1">
    <property type="entry name" value="SLR5058 PROTEIN"/>
    <property type="match status" value="1"/>
</dbReference>
<protein>
    <recommendedName>
        <fullName evidence="2">NACHT domain-containing protein</fullName>
    </recommendedName>
</protein>
<reference evidence="3" key="2">
    <citation type="submission" date="2020-11" db="EMBL/GenBank/DDBJ databases">
        <authorList>
            <person name="McCartney M.A."/>
            <person name="Auch B."/>
            <person name="Kono T."/>
            <person name="Mallez S."/>
            <person name="Becker A."/>
            <person name="Gohl D.M."/>
            <person name="Silverstein K.A.T."/>
            <person name="Koren S."/>
            <person name="Bechman K.B."/>
            <person name="Herman A."/>
            <person name="Abrahante J.E."/>
            <person name="Garbe J."/>
        </authorList>
    </citation>
    <scope>NUCLEOTIDE SEQUENCE</scope>
    <source>
        <strain evidence="3">Duluth1</strain>
        <tissue evidence="3">Whole animal</tissue>
    </source>
</reference>
<feature type="domain" description="NACHT" evidence="2">
    <location>
        <begin position="404"/>
        <end position="513"/>
    </location>
</feature>
<reference evidence="3" key="1">
    <citation type="journal article" date="2019" name="bioRxiv">
        <title>The Genome of the Zebra Mussel, Dreissena polymorpha: A Resource for Invasive Species Research.</title>
        <authorList>
            <person name="McCartney M.A."/>
            <person name="Auch B."/>
            <person name="Kono T."/>
            <person name="Mallez S."/>
            <person name="Zhang Y."/>
            <person name="Obille A."/>
            <person name="Becker A."/>
            <person name="Abrahante J.E."/>
            <person name="Garbe J."/>
            <person name="Badalamenti J.P."/>
            <person name="Herman A."/>
            <person name="Mangelson H."/>
            <person name="Liachko I."/>
            <person name="Sullivan S."/>
            <person name="Sone E.D."/>
            <person name="Koren S."/>
            <person name="Silverstein K.A.T."/>
            <person name="Beckman K.B."/>
            <person name="Gohl D.M."/>
        </authorList>
    </citation>
    <scope>NUCLEOTIDE SEQUENCE</scope>
    <source>
        <strain evidence="3">Duluth1</strain>
        <tissue evidence="3">Whole animal</tissue>
    </source>
</reference>
<dbReference type="Proteomes" id="UP000828390">
    <property type="component" value="Unassembled WGS sequence"/>
</dbReference>
<name>A0A9D4EYH8_DREPO</name>
<dbReference type="InterPro" id="IPR027897">
    <property type="entry name" value="DUF4559"/>
</dbReference>
<dbReference type="PANTHER" id="PTHR46844">
    <property type="entry name" value="SLR5058 PROTEIN"/>
    <property type="match status" value="1"/>
</dbReference>
<keyword evidence="4" id="KW-1185">Reference proteome</keyword>
<dbReference type="Pfam" id="PF15112">
    <property type="entry name" value="DUF4559"/>
    <property type="match status" value="1"/>
</dbReference>
<dbReference type="Gene3D" id="3.40.50.300">
    <property type="entry name" value="P-loop containing nucleotide triphosphate hydrolases"/>
    <property type="match status" value="1"/>
</dbReference>
<dbReference type="InterPro" id="IPR007111">
    <property type="entry name" value="NACHT_NTPase"/>
</dbReference>
<sequence>MARLADVFTEPERTNWLKAWLAIDISKSGLEQFVENEAQTLHGNIYNAVWASVQAQVSCTGCHIANLLKCPSQGICNKRGAYGLRTSMHHTALKQPQPCPANVCNKVIDEIEKQHRFFNPSWKNIKANYWASNPWEIAKAYLPPDGYTENISVRDTDFNGIISFIINCKHFDNKFSFPIAPGKTHPSCILSKARELGRTVRHSSSCKVTDKDLQDIFITLICLLTDTQCLAHDLSAREAVRKLAKLQTDVLKLTTEEIVDLLESAQDKLKTVEHITEAAIGEMRTYIEHCKRDLSAHTDKCKQKLSKYTGKCKMELDKHCWNTTESYYEKSCKEFRRRLIAHYNDASRNVPFSNFVCSIDKRILDIYATPNIHRIEIKKDGKLVKKEEALTYKQIFYTDDDSNLRIYLQGEPGTGKTTFSAKLVRDWCHGYQVSSTTPCVTTAFNDVSTIQKFKFLFFITSRDSKGQTDVTQMIKKQLIDKTFSEDERAFVYKLFVKIINSEICLVLRDGLDERVSPDSINLAESPIAGYQNDTCTILTISRPSKLADEDFKKSHIDILLEIQGIRDPYEFSENILRRLIDQAKNLEETSKKIQSLVRYSKLESLSTSPKVYTLVICNWVNTIEKEDNWKGPSRCALYTTLVESLCKKANSALGYFNDSHPPPVDCFSCTSYIQPNIEQLDKLAEVACKLLLASDRKSSYVSNEIPLSSYFPLDEFTVCKEFALKAGILLTNIKDNTRTDSSISFVDKTVQNFFAAYHIACNPYVFGVEVSSYLERNNTSYRDISHVLIFLCGMNISAANKLSALMNPCDISHCSCKNGSDTPCEFQRIIESGIREATANNQDAIQMKLSHFYIDKGNIRDLNNIWCSNTIDAQRLFVKISRSDFLSSSEGCKSTSHYEFNLSSCHNLKKLVLSGWGIWLRDTAGSTTSEVPVWIVLNSTDPAQCADPPLILSSIENIHLASVKCSSFGLRSLLRSMLTLDHEVTCWLEDCVITPCVEGSNILTNLGITTSKNNTLNILCVRNDCPGLWEAFHGLNIKSLSLGDKDGYFRFDVNHVQLLCFFLSSLTHLETLYIEMDYDVVSQWNGYHGLNTKSLSLSGVCEGLTVNRVESLTQFLAQLTKLDTLKITVFEDNTSLWEVLFGRNIKSLSLRLIDTYGDSGLNHKELFLQFLSSLAKLETLSIEVKDVIPGLLEALSSLNIKGLSMIDRSGYSKKFLSNSSSMFLGLSLLTNLETLSISVYEDSPDLWEALRGLKIRSLSLSHKGDGLEVNQKDSFSQCLSSLTQLKTLTIYVFTSINLQLPQSLECFNIYCHKLHPSKLDDLMNSMASCTHKVEIRLEFIWSNYKKYTSLTDYNDIKQKLKKLKNVIVKRFRIYDNAPGSDKWSHMRDIGVVNDDAYYYDSVDNREYNYFLQNSSHDAICSMQLQILPASSSTS</sequence>
<dbReference type="SUPFAM" id="SSF52540">
    <property type="entry name" value="P-loop containing nucleoside triphosphate hydrolases"/>
    <property type="match status" value="1"/>
</dbReference>
<keyword evidence="1" id="KW-0175">Coiled coil</keyword>
<dbReference type="PROSITE" id="PS50837">
    <property type="entry name" value="NACHT"/>
    <property type="match status" value="1"/>
</dbReference>